<sequence>MLQRGGGPGITGGGRQSIRGAVTVTHNRRLSAVGQGIRGEGSQRSCDTGTQPAVCGGAVTVTHNRRLSAVGQGIRGAGSQTQQKAVCCGTVHQRSRITEEL</sequence>
<dbReference type="AlphaFoldDB" id="A0AAV7U0E7"/>
<gene>
    <name evidence="1" type="ORF">NDU88_007448</name>
</gene>
<name>A0AAV7U0E7_PLEWA</name>
<protein>
    <submittedName>
        <fullName evidence="1">Uncharacterized protein</fullName>
    </submittedName>
</protein>
<dbReference type="Proteomes" id="UP001066276">
    <property type="component" value="Chromosome 3_2"/>
</dbReference>
<reference evidence="1" key="1">
    <citation type="journal article" date="2022" name="bioRxiv">
        <title>Sequencing and chromosome-scale assembly of the giantPleurodeles waltlgenome.</title>
        <authorList>
            <person name="Brown T."/>
            <person name="Elewa A."/>
            <person name="Iarovenko S."/>
            <person name="Subramanian E."/>
            <person name="Araus A.J."/>
            <person name="Petzold A."/>
            <person name="Susuki M."/>
            <person name="Suzuki K.-i.T."/>
            <person name="Hayashi T."/>
            <person name="Toyoda A."/>
            <person name="Oliveira C."/>
            <person name="Osipova E."/>
            <person name="Leigh N.D."/>
            <person name="Simon A."/>
            <person name="Yun M.H."/>
        </authorList>
    </citation>
    <scope>NUCLEOTIDE SEQUENCE</scope>
    <source>
        <strain evidence="1">20211129_DDA</strain>
        <tissue evidence="1">Liver</tissue>
    </source>
</reference>
<evidence type="ECO:0000313" key="2">
    <source>
        <dbReference type="Proteomes" id="UP001066276"/>
    </source>
</evidence>
<organism evidence="1 2">
    <name type="scientific">Pleurodeles waltl</name>
    <name type="common">Iberian ribbed newt</name>
    <dbReference type="NCBI Taxonomy" id="8319"/>
    <lineage>
        <taxon>Eukaryota</taxon>
        <taxon>Metazoa</taxon>
        <taxon>Chordata</taxon>
        <taxon>Craniata</taxon>
        <taxon>Vertebrata</taxon>
        <taxon>Euteleostomi</taxon>
        <taxon>Amphibia</taxon>
        <taxon>Batrachia</taxon>
        <taxon>Caudata</taxon>
        <taxon>Salamandroidea</taxon>
        <taxon>Salamandridae</taxon>
        <taxon>Pleurodelinae</taxon>
        <taxon>Pleurodeles</taxon>
    </lineage>
</organism>
<proteinExistence type="predicted"/>
<accession>A0AAV7U0E7</accession>
<dbReference type="EMBL" id="JANPWB010000006">
    <property type="protein sequence ID" value="KAJ1182255.1"/>
    <property type="molecule type" value="Genomic_DNA"/>
</dbReference>
<comment type="caution">
    <text evidence="1">The sequence shown here is derived from an EMBL/GenBank/DDBJ whole genome shotgun (WGS) entry which is preliminary data.</text>
</comment>
<keyword evidence="2" id="KW-1185">Reference proteome</keyword>
<evidence type="ECO:0000313" key="1">
    <source>
        <dbReference type="EMBL" id="KAJ1182255.1"/>
    </source>
</evidence>